<dbReference type="WormBase" id="CBG14796">
    <property type="protein sequence ID" value="CBP23114"/>
    <property type="gene ID" value="WBGene00035189"/>
</dbReference>
<keyword evidence="2" id="KW-1185">Reference proteome</keyword>
<proteinExistence type="predicted"/>
<dbReference type="RefSeq" id="XP_002644781.1">
    <property type="nucleotide sequence ID" value="XM_002644735.1"/>
</dbReference>
<dbReference type="EMBL" id="HE600983">
    <property type="protein sequence ID" value="CAP33220.1"/>
    <property type="molecule type" value="Genomic_DNA"/>
</dbReference>
<dbReference type="AlphaFoldDB" id="A8XKP6"/>
<gene>
    <name evidence="1 3" type="ORF">CBG14796</name>
    <name evidence="1" type="ORF">CBG_14796</name>
</gene>
<reference evidence="1 2" key="1">
    <citation type="journal article" date="2003" name="PLoS Biol.">
        <title>The genome sequence of Caenorhabditis briggsae: a platform for comparative genomics.</title>
        <authorList>
            <person name="Stein L.D."/>
            <person name="Bao Z."/>
            <person name="Blasiar D."/>
            <person name="Blumenthal T."/>
            <person name="Brent M.R."/>
            <person name="Chen N."/>
            <person name="Chinwalla A."/>
            <person name="Clarke L."/>
            <person name="Clee C."/>
            <person name="Coghlan A."/>
            <person name="Coulson A."/>
            <person name="D'Eustachio P."/>
            <person name="Fitch D.H."/>
            <person name="Fulton L.A."/>
            <person name="Fulton R.E."/>
            <person name="Griffiths-Jones S."/>
            <person name="Harris T.W."/>
            <person name="Hillier L.W."/>
            <person name="Kamath R."/>
            <person name="Kuwabara P.E."/>
            <person name="Mardis E.R."/>
            <person name="Marra M.A."/>
            <person name="Miner T.L."/>
            <person name="Minx P."/>
            <person name="Mullikin J.C."/>
            <person name="Plumb R.W."/>
            <person name="Rogers J."/>
            <person name="Schein J.E."/>
            <person name="Sohrmann M."/>
            <person name="Spieth J."/>
            <person name="Stajich J.E."/>
            <person name="Wei C."/>
            <person name="Willey D."/>
            <person name="Wilson R.K."/>
            <person name="Durbin R."/>
            <person name="Waterston R.H."/>
        </authorList>
    </citation>
    <scope>NUCLEOTIDE SEQUENCE [LARGE SCALE GENOMIC DNA]</scope>
    <source>
        <strain evidence="1 2">AF16</strain>
    </source>
</reference>
<dbReference type="CTD" id="8586777"/>
<accession>A8XKP6</accession>
<evidence type="ECO:0000313" key="1">
    <source>
        <dbReference type="EMBL" id="CAP33220.1"/>
    </source>
</evidence>
<evidence type="ECO:0000313" key="2">
    <source>
        <dbReference type="Proteomes" id="UP000008549"/>
    </source>
</evidence>
<sequence>MWWNSTCRIEIFLEFEKTLFLGTRLVSVTKCRFECTSCNHRKIIFKLLHLTTRRQQSSVISDTVIRTLSRNQNSIKLHLLALSLHLFYSSAGAARYHGPKRSSW</sequence>
<dbReference type="InParanoid" id="A8XKP6"/>
<organism evidence="1 2">
    <name type="scientific">Caenorhabditis briggsae</name>
    <dbReference type="NCBI Taxonomy" id="6238"/>
    <lineage>
        <taxon>Eukaryota</taxon>
        <taxon>Metazoa</taxon>
        <taxon>Ecdysozoa</taxon>
        <taxon>Nematoda</taxon>
        <taxon>Chromadorea</taxon>
        <taxon>Rhabditida</taxon>
        <taxon>Rhabditina</taxon>
        <taxon>Rhabditomorpha</taxon>
        <taxon>Rhabditoidea</taxon>
        <taxon>Rhabditidae</taxon>
        <taxon>Peloderinae</taxon>
        <taxon>Caenorhabditis</taxon>
    </lineage>
</organism>
<dbReference type="KEGG" id="cbr:CBG_14796"/>
<dbReference type="HOGENOM" id="CLU_2252458_0_0_1"/>
<protein>
    <submittedName>
        <fullName evidence="1">Protein CBG14796</fullName>
    </submittedName>
</protein>
<dbReference type="Proteomes" id="UP000008549">
    <property type="component" value="Unassembled WGS sequence"/>
</dbReference>
<dbReference type="GeneID" id="8586777"/>
<evidence type="ECO:0000313" key="3">
    <source>
        <dbReference type="WormBase" id="CBG14796"/>
    </source>
</evidence>
<reference evidence="1 2" key="2">
    <citation type="journal article" date="2011" name="PLoS Genet.">
        <title>Caenorhabditis briggsae recombinant inbred line genotypes reveal inter-strain incompatibility and the evolution of recombination.</title>
        <authorList>
            <person name="Ross J.A."/>
            <person name="Koboldt D.C."/>
            <person name="Staisch J.E."/>
            <person name="Chamberlin H.M."/>
            <person name="Gupta B.P."/>
            <person name="Miller R.D."/>
            <person name="Baird S.E."/>
            <person name="Haag E.S."/>
        </authorList>
    </citation>
    <scope>NUCLEOTIDE SEQUENCE [LARGE SCALE GENOMIC DNA]</scope>
    <source>
        <strain evidence="1 2">AF16</strain>
    </source>
</reference>
<name>A8XKP6_CAEBR</name>